<evidence type="ECO:0000259" key="10">
    <source>
        <dbReference type="Pfam" id="PF00483"/>
    </source>
</evidence>
<evidence type="ECO:0000256" key="5">
    <source>
        <dbReference type="ARBA" id="ARBA00022695"/>
    </source>
</evidence>
<dbReference type="Gene3D" id="3.90.550.10">
    <property type="entry name" value="Spore Coat Polysaccharide Biosynthesis Protein SpsA, Chain A"/>
    <property type="match status" value="1"/>
</dbReference>
<evidence type="ECO:0000256" key="2">
    <source>
        <dbReference type="ARBA" id="ARBA00010480"/>
    </source>
</evidence>
<comment type="function">
    <text evidence="9">Catalyzes the formation of dTDP-glucose, from dTTP and glucose 1-phosphate, as well as its pyrophosphorolysis.</text>
</comment>
<feature type="domain" description="Nucleotidyl transferase" evidence="10">
    <location>
        <begin position="2"/>
        <end position="238"/>
    </location>
</feature>
<evidence type="ECO:0000256" key="6">
    <source>
        <dbReference type="ARBA" id="ARBA00022723"/>
    </source>
</evidence>
<evidence type="ECO:0000313" key="12">
    <source>
        <dbReference type="Proteomes" id="UP000233597"/>
    </source>
</evidence>
<dbReference type="InterPro" id="IPR005835">
    <property type="entry name" value="NTP_transferase_dom"/>
</dbReference>
<dbReference type="GO" id="GO:0046872">
    <property type="term" value="F:metal ion binding"/>
    <property type="evidence" value="ECO:0007669"/>
    <property type="project" value="UniProtKB-KW"/>
</dbReference>
<dbReference type="InterPro" id="IPR029044">
    <property type="entry name" value="Nucleotide-diphossugar_trans"/>
</dbReference>
<evidence type="ECO:0000256" key="1">
    <source>
        <dbReference type="ARBA" id="ARBA00001946"/>
    </source>
</evidence>
<evidence type="ECO:0000256" key="4">
    <source>
        <dbReference type="ARBA" id="ARBA00022679"/>
    </source>
</evidence>
<dbReference type="CDD" id="cd02538">
    <property type="entry name" value="G1P_TT_short"/>
    <property type="match status" value="1"/>
</dbReference>
<dbReference type="OrthoDB" id="9803871at2"/>
<dbReference type="RefSeq" id="WP_101266198.1">
    <property type="nucleotide sequence ID" value="NZ_NWTK01000005.1"/>
</dbReference>
<accession>A0A2N3KVA6</accession>
<dbReference type="PANTHER" id="PTHR43532:SF1">
    <property type="entry name" value="GLUCOSE-1-PHOSPHATE THYMIDYLYLTRANSFERASE 1"/>
    <property type="match status" value="1"/>
</dbReference>
<evidence type="ECO:0000256" key="9">
    <source>
        <dbReference type="RuleBase" id="RU003706"/>
    </source>
</evidence>
<evidence type="ECO:0000256" key="3">
    <source>
        <dbReference type="ARBA" id="ARBA00012461"/>
    </source>
</evidence>
<dbReference type="SUPFAM" id="SSF53448">
    <property type="entry name" value="Nucleotide-diphospho-sugar transferases"/>
    <property type="match status" value="1"/>
</dbReference>
<gene>
    <name evidence="11" type="primary">rfbA</name>
    <name evidence="11" type="ORF">COO20_10345</name>
</gene>
<organism evidence="11 12">
    <name type="scientific">Thalassospira marina</name>
    <dbReference type="NCBI Taxonomy" id="2048283"/>
    <lineage>
        <taxon>Bacteria</taxon>
        <taxon>Pseudomonadati</taxon>
        <taxon>Pseudomonadota</taxon>
        <taxon>Alphaproteobacteria</taxon>
        <taxon>Rhodospirillales</taxon>
        <taxon>Thalassospiraceae</taxon>
        <taxon>Thalassospira</taxon>
    </lineage>
</organism>
<keyword evidence="6 9" id="KW-0479">Metal-binding</keyword>
<dbReference type="GO" id="GO:0008879">
    <property type="term" value="F:glucose-1-phosphate thymidylyltransferase activity"/>
    <property type="evidence" value="ECO:0007669"/>
    <property type="project" value="UniProtKB-EC"/>
</dbReference>
<keyword evidence="5 9" id="KW-0548">Nucleotidyltransferase</keyword>
<proteinExistence type="inferred from homology"/>
<dbReference type="EC" id="2.7.7.24" evidence="3 9"/>
<dbReference type="EMBL" id="NWTK01000005">
    <property type="protein sequence ID" value="PKR54511.1"/>
    <property type="molecule type" value="Genomic_DNA"/>
</dbReference>
<evidence type="ECO:0000256" key="7">
    <source>
        <dbReference type="ARBA" id="ARBA00022842"/>
    </source>
</evidence>
<comment type="catalytic activity">
    <reaction evidence="8 9">
        <text>dTTP + alpha-D-glucose 1-phosphate + H(+) = dTDP-alpha-D-glucose + diphosphate</text>
        <dbReference type="Rhea" id="RHEA:15225"/>
        <dbReference type="ChEBI" id="CHEBI:15378"/>
        <dbReference type="ChEBI" id="CHEBI:33019"/>
        <dbReference type="ChEBI" id="CHEBI:37568"/>
        <dbReference type="ChEBI" id="CHEBI:57477"/>
        <dbReference type="ChEBI" id="CHEBI:58601"/>
        <dbReference type="EC" id="2.7.7.24"/>
    </reaction>
</comment>
<evidence type="ECO:0000256" key="8">
    <source>
        <dbReference type="ARBA" id="ARBA00049336"/>
    </source>
</evidence>
<comment type="similarity">
    <text evidence="2 9">Belongs to the glucose-1-phosphate thymidylyltransferase family.</text>
</comment>
<protein>
    <recommendedName>
        <fullName evidence="3 9">Glucose-1-phosphate thymidylyltransferase</fullName>
        <ecNumber evidence="3 9">2.7.7.24</ecNumber>
    </recommendedName>
</protein>
<name>A0A2N3KVA6_9PROT</name>
<dbReference type="AlphaFoldDB" id="A0A2N3KVA6"/>
<dbReference type="Pfam" id="PF00483">
    <property type="entry name" value="NTP_transferase"/>
    <property type="match status" value="1"/>
</dbReference>
<dbReference type="FunFam" id="3.90.550.10:FF:000023">
    <property type="entry name" value="Glucose-1-phosphate thymidylyltransferase"/>
    <property type="match status" value="1"/>
</dbReference>
<keyword evidence="7 9" id="KW-0460">Magnesium</keyword>
<dbReference type="Proteomes" id="UP000233597">
    <property type="component" value="Unassembled WGS sequence"/>
</dbReference>
<dbReference type="InterPro" id="IPR005907">
    <property type="entry name" value="G1P_thy_trans_s"/>
</dbReference>
<comment type="caution">
    <text evidence="11">The sequence shown here is derived from an EMBL/GenBank/DDBJ whole genome shotgun (WGS) entry which is preliminary data.</text>
</comment>
<keyword evidence="4 9" id="KW-0808">Transferase</keyword>
<comment type="cofactor">
    <cofactor evidence="1">
        <name>Mg(2+)</name>
        <dbReference type="ChEBI" id="CHEBI:18420"/>
    </cofactor>
</comment>
<sequence length="327" mass="35532">MKGIILAGGTGSRLWPITHATNKQLLPVWDKPMIFYPLSTLMLAGIRDILIITATGQTSAFMSLLGDGSQFGVRLSYAEQDKPNGIAEALLIGRDFLDGSSCALILGDNLFHGDNLGARLQAATRRHDGATVFVHAVRDPERYGVMAFDGDGNPLDIIEKPSHPPSNLAVTGLYFFDGTAPERASALLPSHRGELEITDLNRAYLEDGMLNVEMLGRGCAWLDTGTPASLLQAAQFVCSVEERQGLKIGSPEETAWRLGWIARDEMTRSAGFNANSEYGRYLDDMARANDRNAIGVEVDGLGAFGFVTAREKQAFYSSSHNRRAGHE</sequence>
<reference evidence="11 12" key="1">
    <citation type="submission" date="2017-09" db="EMBL/GenBank/DDBJ databases">
        <title>Biodiversity and function of Thalassospira species in the particle-attached aromatic-hydrocarbon-degrading consortia from the surface seawater of the South China Sea.</title>
        <authorList>
            <person name="Dong C."/>
            <person name="Liu R."/>
            <person name="Shao Z."/>
        </authorList>
    </citation>
    <scope>NUCLEOTIDE SEQUENCE [LARGE SCALE GENOMIC DNA]</scope>
    <source>
        <strain evidence="11 12">CSC1P2</strain>
    </source>
</reference>
<evidence type="ECO:0000313" key="11">
    <source>
        <dbReference type="EMBL" id="PKR54511.1"/>
    </source>
</evidence>
<dbReference type="PANTHER" id="PTHR43532">
    <property type="entry name" value="GLUCOSE-1-PHOSPHATE THYMIDYLYLTRANSFERASE"/>
    <property type="match status" value="1"/>
</dbReference>
<dbReference type="NCBIfam" id="TIGR01207">
    <property type="entry name" value="rmlA"/>
    <property type="match status" value="1"/>
</dbReference>